<proteinExistence type="predicted"/>
<organism evidence="2 4">
    <name type="scientific">Clavibacter nebraskensis</name>
    <dbReference type="NCBI Taxonomy" id="31963"/>
    <lineage>
        <taxon>Bacteria</taxon>
        <taxon>Bacillati</taxon>
        <taxon>Actinomycetota</taxon>
        <taxon>Actinomycetes</taxon>
        <taxon>Micrococcales</taxon>
        <taxon>Microbacteriaceae</taxon>
        <taxon>Clavibacter</taxon>
    </lineage>
</organism>
<dbReference type="Proteomes" id="UP000265361">
    <property type="component" value="Unassembled WGS sequence"/>
</dbReference>
<evidence type="ECO:0000256" key="1">
    <source>
        <dbReference type="SAM" id="SignalP"/>
    </source>
</evidence>
<keyword evidence="1" id="KW-0732">Signal</keyword>
<dbReference type="EMBL" id="CP086345">
    <property type="protein sequence ID" value="UQB05070.1"/>
    <property type="molecule type" value="Genomic_DNA"/>
</dbReference>
<gene>
    <name evidence="2" type="ORF">DZF97_01640</name>
    <name evidence="3" type="ORF">LIV34_000049</name>
</gene>
<dbReference type="EMBL" id="QWED01000018">
    <property type="protein sequence ID" value="RIJ18630.1"/>
    <property type="molecule type" value="Genomic_DNA"/>
</dbReference>
<dbReference type="GeneID" id="92981917"/>
<sequence>MKNIRMTVAGLALTGALLGGGAAVATPPAPAHAIDSLADLCASLPHTKGHVSQAYKDCVKTEVQSHTPTAAELKCYRGAGIAVGALVADHFISKGDARVIAARLIAAGAFGCIGALFV</sequence>
<protein>
    <submittedName>
        <fullName evidence="2">Uncharacterized protein</fullName>
    </submittedName>
</protein>
<feature type="chain" id="PRO_5044588004" evidence="1">
    <location>
        <begin position="26"/>
        <end position="118"/>
    </location>
</feature>
<name>A0A399QI94_9MICO</name>
<keyword evidence="5" id="KW-1185">Reference proteome</keyword>
<dbReference type="Proteomes" id="UP001056208">
    <property type="component" value="Chromosome"/>
</dbReference>
<evidence type="ECO:0000313" key="5">
    <source>
        <dbReference type="Proteomes" id="UP001056208"/>
    </source>
</evidence>
<dbReference type="RefSeq" id="WP_015488856.1">
    <property type="nucleotide sequence ID" value="NZ_CP033721.2"/>
</dbReference>
<dbReference type="AlphaFoldDB" id="A0A399QI94"/>
<feature type="signal peptide" evidence="1">
    <location>
        <begin position="1"/>
        <end position="25"/>
    </location>
</feature>
<reference evidence="3" key="2">
    <citation type="submission" date="2021-11" db="EMBL/GenBank/DDBJ databases">
        <authorList>
            <person name="Li G."/>
            <person name="Jia Q."/>
            <person name="Yang F."/>
            <person name="Zhang C."/>
            <person name="Singh A."/>
            <person name="Lorenz A.J."/>
            <person name="Jackson-Ziems T."/>
            <person name="Vidaver A."/>
            <person name="Alfano J.R."/>
        </authorList>
    </citation>
    <scope>NUCLEOTIDE SEQUENCE</scope>
    <source>
        <strain evidence="3">CNK-2</strain>
    </source>
</reference>
<accession>A0A399QI94</accession>
<reference evidence="2 4" key="1">
    <citation type="submission" date="2018-08" db="EMBL/GenBank/DDBJ databases">
        <title>Genome Sequence of Clavibacter michiganensis Subspecies type strains, and the Atypical Peach-Colored Strains Isolated from Tomato.</title>
        <authorList>
            <person name="Osdaghi E."/>
            <person name="Portier P."/>
            <person name="Briand M."/>
            <person name="Jacques M.-A."/>
        </authorList>
    </citation>
    <scope>NUCLEOTIDE SEQUENCE [LARGE SCALE GENOMIC DNA]</scope>
    <source>
        <strain evidence="2 4">CFBP 7577</strain>
    </source>
</reference>
<evidence type="ECO:0000313" key="3">
    <source>
        <dbReference type="EMBL" id="UQB05070.1"/>
    </source>
</evidence>
<evidence type="ECO:0000313" key="2">
    <source>
        <dbReference type="EMBL" id="RIJ18630.1"/>
    </source>
</evidence>
<evidence type="ECO:0000313" key="4">
    <source>
        <dbReference type="Proteomes" id="UP000265361"/>
    </source>
</evidence>